<dbReference type="Pfam" id="PF00153">
    <property type="entry name" value="Mito_carr"/>
    <property type="match status" value="3"/>
</dbReference>
<feature type="repeat" description="Solcar" evidence="10">
    <location>
        <begin position="120"/>
        <end position="212"/>
    </location>
</feature>
<evidence type="ECO:0000256" key="8">
    <source>
        <dbReference type="ARBA" id="ARBA00023128"/>
    </source>
</evidence>
<name>A0A875RPD2_EENNA</name>
<reference evidence="12" key="1">
    <citation type="submission" date="2020-10" db="EMBL/GenBank/DDBJ databases">
        <authorList>
            <person name="Roach M.J.R."/>
        </authorList>
    </citation>
    <scope>NUCLEOTIDE SEQUENCE</scope>
    <source>
        <strain evidence="12">CBS 1945</strain>
    </source>
</reference>
<evidence type="ECO:0000256" key="1">
    <source>
        <dbReference type="ARBA" id="ARBA00004448"/>
    </source>
</evidence>
<dbReference type="InterPro" id="IPR018108">
    <property type="entry name" value="MCP_transmembrane"/>
</dbReference>
<keyword evidence="3 11" id="KW-0813">Transport</keyword>
<dbReference type="PANTHER" id="PTHR45928">
    <property type="entry name" value="RE38146P"/>
    <property type="match status" value="1"/>
</dbReference>
<dbReference type="Proteomes" id="UP000662931">
    <property type="component" value="Chromosome 2"/>
</dbReference>
<protein>
    <recommendedName>
        <fullName evidence="14">Mitochondrial oxaloacetate transport protein</fullName>
    </recommendedName>
</protein>
<dbReference type="PROSITE" id="PS50920">
    <property type="entry name" value="SOLCAR"/>
    <property type="match status" value="3"/>
</dbReference>
<proteinExistence type="inferred from homology"/>
<keyword evidence="4 10" id="KW-0812">Transmembrane</keyword>
<keyword evidence="7" id="KW-1133">Transmembrane helix</keyword>
<keyword evidence="5" id="KW-0677">Repeat</keyword>
<sequence>MPKESTVSAAQKVSTLGGCIAGAIAGCAAVTFTNPIDLVKTRMQLEGELSMKNVPKVYRNPFQAFGLILRNEGIHGIQKGLMASYLFQIGLNSCRLGLYEPIRKVLNSVVYPTKNPENVQNVGINVLTGSLTGVIGCITSSPFYLLKTRMQSFSESVQVGQQSHYDSTWHGFKTIYADEGVKGLFRGLDAAILRTAAGSAAQLPAYNFAKQELIKSGYFEEGMGLQLASSVFAGLGVTVVMNPFDVVMTRMYNQRGNLYSGPVDCLIKTVKMEGPTALYKGFIAQLLRNAPHTMLLLLFMEQTMSIVYNVEQRFK</sequence>
<evidence type="ECO:0000313" key="13">
    <source>
        <dbReference type="Proteomes" id="UP000662931"/>
    </source>
</evidence>
<dbReference type="KEGG" id="bnn:FOA43_002227"/>
<keyword evidence="9 10" id="KW-0472">Membrane</keyword>
<dbReference type="GeneID" id="62195628"/>
<evidence type="ECO:0000256" key="11">
    <source>
        <dbReference type="RuleBase" id="RU000488"/>
    </source>
</evidence>
<evidence type="ECO:0008006" key="14">
    <source>
        <dbReference type="Google" id="ProtNLM"/>
    </source>
</evidence>
<dbReference type="Gene3D" id="1.50.40.10">
    <property type="entry name" value="Mitochondrial carrier domain"/>
    <property type="match status" value="1"/>
</dbReference>
<accession>A0A875RPD2</accession>
<dbReference type="EMBL" id="CP064813">
    <property type="protein sequence ID" value="QPG74890.1"/>
    <property type="molecule type" value="Genomic_DNA"/>
</dbReference>
<dbReference type="PROSITE" id="PS51257">
    <property type="entry name" value="PROKAR_LIPOPROTEIN"/>
    <property type="match status" value="1"/>
</dbReference>
<evidence type="ECO:0000256" key="9">
    <source>
        <dbReference type="ARBA" id="ARBA00023136"/>
    </source>
</evidence>
<feature type="repeat" description="Solcar" evidence="10">
    <location>
        <begin position="13"/>
        <end position="105"/>
    </location>
</feature>
<keyword evidence="6" id="KW-0999">Mitochondrion inner membrane</keyword>
<dbReference type="GO" id="GO:0005743">
    <property type="term" value="C:mitochondrial inner membrane"/>
    <property type="evidence" value="ECO:0007669"/>
    <property type="project" value="UniProtKB-SubCell"/>
</dbReference>
<dbReference type="PANTHER" id="PTHR45928:SF1">
    <property type="entry name" value="RE38146P"/>
    <property type="match status" value="1"/>
</dbReference>
<organism evidence="12 13">
    <name type="scientific">Eeniella nana</name>
    <name type="common">Yeast</name>
    <name type="synonym">Brettanomyces nanus</name>
    <dbReference type="NCBI Taxonomy" id="13502"/>
    <lineage>
        <taxon>Eukaryota</taxon>
        <taxon>Fungi</taxon>
        <taxon>Dikarya</taxon>
        <taxon>Ascomycota</taxon>
        <taxon>Saccharomycotina</taxon>
        <taxon>Pichiomycetes</taxon>
        <taxon>Pichiales</taxon>
        <taxon>Pichiaceae</taxon>
        <taxon>Brettanomyces</taxon>
    </lineage>
</organism>
<evidence type="ECO:0000256" key="10">
    <source>
        <dbReference type="PROSITE-ProRule" id="PRU00282"/>
    </source>
</evidence>
<evidence type="ECO:0000313" key="12">
    <source>
        <dbReference type="EMBL" id="QPG74890.1"/>
    </source>
</evidence>
<keyword evidence="8" id="KW-0496">Mitochondrion</keyword>
<dbReference type="OrthoDB" id="6703404at2759"/>
<dbReference type="InterPro" id="IPR023395">
    <property type="entry name" value="MCP_dom_sf"/>
</dbReference>
<keyword evidence="13" id="KW-1185">Reference proteome</keyword>
<evidence type="ECO:0000256" key="7">
    <source>
        <dbReference type="ARBA" id="ARBA00022989"/>
    </source>
</evidence>
<feature type="repeat" description="Solcar" evidence="10">
    <location>
        <begin position="221"/>
        <end position="306"/>
    </location>
</feature>
<evidence type="ECO:0000256" key="3">
    <source>
        <dbReference type="ARBA" id="ARBA00022448"/>
    </source>
</evidence>
<dbReference type="InterPro" id="IPR051508">
    <property type="entry name" value="Mito_Carrier_Antiporter"/>
</dbReference>
<evidence type="ECO:0000256" key="4">
    <source>
        <dbReference type="ARBA" id="ARBA00022692"/>
    </source>
</evidence>
<dbReference type="SUPFAM" id="SSF103506">
    <property type="entry name" value="Mitochondrial carrier"/>
    <property type="match status" value="1"/>
</dbReference>
<dbReference type="AlphaFoldDB" id="A0A875RPD2"/>
<evidence type="ECO:0000256" key="5">
    <source>
        <dbReference type="ARBA" id="ARBA00022737"/>
    </source>
</evidence>
<comment type="subcellular location">
    <subcellularLocation>
        <location evidence="1">Mitochondrion inner membrane</location>
        <topology evidence="1">Multi-pass membrane protein</topology>
    </subcellularLocation>
</comment>
<comment type="similarity">
    <text evidence="2 11">Belongs to the mitochondrial carrier (TC 2.A.29) family.</text>
</comment>
<gene>
    <name evidence="12" type="ORF">FOA43_002227</name>
</gene>
<evidence type="ECO:0000256" key="6">
    <source>
        <dbReference type="ARBA" id="ARBA00022792"/>
    </source>
</evidence>
<evidence type="ECO:0000256" key="2">
    <source>
        <dbReference type="ARBA" id="ARBA00006375"/>
    </source>
</evidence>
<dbReference type="RefSeq" id="XP_038778455.1">
    <property type="nucleotide sequence ID" value="XM_038922527.1"/>
</dbReference>